<reference evidence="1 2" key="1">
    <citation type="submission" date="2018-12" db="EMBL/GenBank/DDBJ databases">
        <authorList>
            <person name="Toschakov S.V."/>
        </authorList>
    </citation>
    <scope>NUCLEOTIDE SEQUENCE [LARGE SCALE GENOMIC DNA]</scope>
    <source>
        <strain evidence="1 2">GM2012</strain>
    </source>
</reference>
<evidence type="ECO:0008006" key="3">
    <source>
        <dbReference type="Google" id="ProtNLM"/>
    </source>
</evidence>
<keyword evidence="2" id="KW-1185">Reference proteome</keyword>
<organism evidence="1 2">
    <name type="scientific">Tautonia sociabilis</name>
    <dbReference type="NCBI Taxonomy" id="2080755"/>
    <lineage>
        <taxon>Bacteria</taxon>
        <taxon>Pseudomonadati</taxon>
        <taxon>Planctomycetota</taxon>
        <taxon>Planctomycetia</taxon>
        <taxon>Isosphaerales</taxon>
        <taxon>Isosphaeraceae</taxon>
        <taxon>Tautonia</taxon>
    </lineage>
</organism>
<name>A0A432MGU2_9BACT</name>
<comment type="caution">
    <text evidence="1">The sequence shown here is derived from an EMBL/GenBank/DDBJ whole genome shotgun (WGS) entry which is preliminary data.</text>
</comment>
<reference evidence="1 2" key="2">
    <citation type="submission" date="2019-01" db="EMBL/GenBank/DDBJ databases">
        <title>Tautonia sociabilis, a novel thermotolerant planctomycete of Isosphaeraceae family, isolated from a 4000 m deep subterranean habitat.</title>
        <authorList>
            <person name="Kovaleva O.L."/>
            <person name="Elcheninov A.G."/>
            <person name="Van Heerden E."/>
            <person name="Toshchakov S.V."/>
            <person name="Novikov A."/>
            <person name="Bonch-Osmolovskaya E.A."/>
            <person name="Kublanov I.V."/>
        </authorList>
    </citation>
    <scope>NUCLEOTIDE SEQUENCE [LARGE SCALE GENOMIC DNA]</scope>
    <source>
        <strain evidence="1 2">GM2012</strain>
    </source>
</reference>
<gene>
    <name evidence="1" type="ORF">TsocGM_16895</name>
</gene>
<evidence type="ECO:0000313" key="1">
    <source>
        <dbReference type="EMBL" id="RUL86095.1"/>
    </source>
</evidence>
<dbReference type="AlphaFoldDB" id="A0A432MGU2"/>
<dbReference type="CDD" id="cd21471">
    <property type="entry name" value="CrtC-like"/>
    <property type="match status" value="1"/>
</dbReference>
<dbReference type="SUPFAM" id="SSF159245">
    <property type="entry name" value="AttH-like"/>
    <property type="match status" value="1"/>
</dbReference>
<sequence length="368" mass="42165">MSASPMPLALDPDRFFNLKTPGSQEWWYFDALSDDGQQALAATFYVGLPFDPEYGKAAKRHLRRPDRHSAPFPLDHCGLSFRWYRTDGASVPRRGRGNPGRRSQAYSLNSHRRDAFDHSASPFRISIAESRLERDQQGYRLVINAPDWDPRRRISAELRFRPAIGTEPFEIDLGGDGSAHHWILAASDCQVEGTIAIDGPWGGAAEFRGRGYHDHNAGAEALSSVMTRWEWGRVHHDDRTEIYSIAEPTRGPTQTLWLSCQNGKPVRICHQPARSMAQPWKNWFFMPYHGALTLTDDVDGQRLQRWNDHHLDSGPFYQRWLAEFRGPGFRSNRLGISELLDTRRLTHPLFNWMIPYRLRRPGATRPPG</sequence>
<protein>
    <recommendedName>
        <fullName evidence="3">Carotenoid 1,2-hydratase</fullName>
    </recommendedName>
</protein>
<accession>A0A432MGU2</accession>
<dbReference type="Proteomes" id="UP000280296">
    <property type="component" value="Unassembled WGS sequence"/>
</dbReference>
<dbReference type="EMBL" id="RYZH01000034">
    <property type="protein sequence ID" value="RUL86095.1"/>
    <property type="molecule type" value="Genomic_DNA"/>
</dbReference>
<proteinExistence type="predicted"/>
<evidence type="ECO:0000313" key="2">
    <source>
        <dbReference type="Proteomes" id="UP000280296"/>
    </source>
</evidence>